<sequence>MSSMCSTSAESSTSYEKRSLLRSQPVGTHKIHYNASDEWDFVLETPQSIDMSLVLPHFRARHQPVEHRLSMYVGSESSPIKLKVCRPMPRSKFYLEVQAATSNVTVWLPSDFKGHIHYPGRASFSAGFVNRMMANIRLNEEMWDKWDGDEVLVETGGTVTFRMWDVHTNTPENQPKETWKRLFGCARKSPETSMNWDFLLDD</sequence>
<dbReference type="EMBL" id="MU267706">
    <property type="protein sequence ID" value="KAH7910627.1"/>
    <property type="molecule type" value="Genomic_DNA"/>
</dbReference>
<organism evidence="1 2">
    <name type="scientific">Hygrophoropsis aurantiaca</name>
    <dbReference type="NCBI Taxonomy" id="72124"/>
    <lineage>
        <taxon>Eukaryota</taxon>
        <taxon>Fungi</taxon>
        <taxon>Dikarya</taxon>
        <taxon>Basidiomycota</taxon>
        <taxon>Agaricomycotina</taxon>
        <taxon>Agaricomycetes</taxon>
        <taxon>Agaricomycetidae</taxon>
        <taxon>Boletales</taxon>
        <taxon>Coniophorineae</taxon>
        <taxon>Hygrophoropsidaceae</taxon>
        <taxon>Hygrophoropsis</taxon>
    </lineage>
</organism>
<protein>
    <submittedName>
        <fullName evidence="1">Uncharacterized protein</fullName>
    </submittedName>
</protein>
<name>A0ACB8AC02_9AGAM</name>
<reference evidence="1" key="1">
    <citation type="journal article" date="2021" name="New Phytol.">
        <title>Evolutionary innovations through gain and loss of genes in the ectomycorrhizal Boletales.</title>
        <authorList>
            <person name="Wu G."/>
            <person name="Miyauchi S."/>
            <person name="Morin E."/>
            <person name="Kuo A."/>
            <person name="Drula E."/>
            <person name="Varga T."/>
            <person name="Kohler A."/>
            <person name="Feng B."/>
            <person name="Cao Y."/>
            <person name="Lipzen A."/>
            <person name="Daum C."/>
            <person name="Hundley H."/>
            <person name="Pangilinan J."/>
            <person name="Johnson J."/>
            <person name="Barry K."/>
            <person name="LaButti K."/>
            <person name="Ng V."/>
            <person name="Ahrendt S."/>
            <person name="Min B."/>
            <person name="Choi I.G."/>
            <person name="Park H."/>
            <person name="Plett J.M."/>
            <person name="Magnuson J."/>
            <person name="Spatafora J.W."/>
            <person name="Nagy L.G."/>
            <person name="Henrissat B."/>
            <person name="Grigoriev I.V."/>
            <person name="Yang Z.L."/>
            <person name="Xu J."/>
            <person name="Martin F.M."/>
        </authorList>
    </citation>
    <scope>NUCLEOTIDE SEQUENCE</scope>
    <source>
        <strain evidence="1">ATCC 28755</strain>
    </source>
</reference>
<proteinExistence type="predicted"/>
<comment type="caution">
    <text evidence="1">The sequence shown here is derived from an EMBL/GenBank/DDBJ whole genome shotgun (WGS) entry which is preliminary data.</text>
</comment>
<evidence type="ECO:0000313" key="1">
    <source>
        <dbReference type="EMBL" id="KAH7910627.1"/>
    </source>
</evidence>
<evidence type="ECO:0000313" key="2">
    <source>
        <dbReference type="Proteomes" id="UP000790377"/>
    </source>
</evidence>
<gene>
    <name evidence="1" type="ORF">BJ138DRAFT_1135921</name>
</gene>
<accession>A0ACB8AC02</accession>
<keyword evidence="2" id="KW-1185">Reference proteome</keyword>
<dbReference type="Proteomes" id="UP000790377">
    <property type="component" value="Unassembled WGS sequence"/>
</dbReference>